<dbReference type="NCBIfam" id="TIGR02152">
    <property type="entry name" value="D_ribokin_bact"/>
    <property type="match status" value="1"/>
</dbReference>
<dbReference type="InterPro" id="IPR011611">
    <property type="entry name" value="PfkB_dom"/>
</dbReference>
<name>A0ABS4G130_9CLOT</name>
<evidence type="ECO:0000259" key="13">
    <source>
        <dbReference type="Pfam" id="PF00294"/>
    </source>
</evidence>
<evidence type="ECO:0000256" key="2">
    <source>
        <dbReference type="ARBA" id="ARBA00012035"/>
    </source>
</evidence>
<evidence type="ECO:0000256" key="11">
    <source>
        <dbReference type="ARBA" id="ARBA00023277"/>
    </source>
</evidence>
<dbReference type="PANTHER" id="PTHR10584">
    <property type="entry name" value="SUGAR KINASE"/>
    <property type="match status" value="1"/>
</dbReference>
<keyword evidence="7 12" id="KW-0418">Kinase</keyword>
<feature type="binding site" evidence="12">
    <location>
        <begin position="10"/>
        <end position="12"/>
    </location>
    <ligand>
        <name>substrate</name>
    </ligand>
</feature>
<keyword evidence="10 12" id="KW-0630">Potassium</keyword>
<comment type="activity regulation">
    <text evidence="12">Activated by a monovalent cation that binds near, but not in, the active site. The most likely occupant of the site in vivo is potassium. Ion binding induces a conformational change that may alter substrate affinity.</text>
</comment>
<dbReference type="HAMAP" id="MF_01987">
    <property type="entry name" value="Ribokinase"/>
    <property type="match status" value="1"/>
</dbReference>
<dbReference type="SUPFAM" id="SSF53613">
    <property type="entry name" value="Ribokinase-like"/>
    <property type="match status" value="1"/>
</dbReference>
<dbReference type="PRINTS" id="PR00990">
    <property type="entry name" value="RIBOKINASE"/>
</dbReference>
<dbReference type="EMBL" id="JAGGKC010000004">
    <property type="protein sequence ID" value="MBP1918212.1"/>
    <property type="molecule type" value="Genomic_DNA"/>
</dbReference>
<feature type="binding site" evidence="12">
    <location>
        <position position="276"/>
    </location>
    <ligand>
        <name>K(+)</name>
        <dbReference type="ChEBI" id="CHEBI:29103"/>
    </ligand>
</feature>
<keyword evidence="9 12" id="KW-0460">Magnesium</keyword>
<evidence type="ECO:0000256" key="9">
    <source>
        <dbReference type="ARBA" id="ARBA00022842"/>
    </source>
</evidence>
<comment type="catalytic activity">
    <reaction evidence="12">
        <text>D-ribose + ATP = D-ribose 5-phosphate + ADP + H(+)</text>
        <dbReference type="Rhea" id="RHEA:13697"/>
        <dbReference type="ChEBI" id="CHEBI:15378"/>
        <dbReference type="ChEBI" id="CHEBI:30616"/>
        <dbReference type="ChEBI" id="CHEBI:47013"/>
        <dbReference type="ChEBI" id="CHEBI:78346"/>
        <dbReference type="ChEBI" id="CHEBI:456216"/>
        <dbReference type="EC" id="2.7.1.15"/>
    </reaction>
</comment>
<feature type="binding site" evidence="12">
    <location>
        <begin position="215"/>
        <end position="220"/>
    </location>
    <ligand>
        <name>ATP</name>
        <dbReference type="ChEBI" id="CHEBI:30616"/>
    </ligand>
</feature>
<dbReference type="InterPro" id="IPR011877">
    <property type="entry name" value="Ribokinase"/>
</dbReference>
<keyword evidence="4 12" id="KW-0808">Transferase</keyword>
<evidence type="ECO:0000256" key="10">
    <source>
        <dbReference type="ARBA" id="ARBA00022958"/>
    </source>
</evidence>
<comment type="function">
    <text evidence="12">Catalyzes the phosphorylation of ribose at O-5 in a reaction requiring ATP and magnesium. The resulting D-ribose-5-phosphate can then be used either for sythesis of nucleotides, histidine, and tryptophan, or as a component of the pentose phosphate pathway.</text>
</comment>
<feature type="binding site" evidence="12">
    <location>
        <begin position="38"/>
        <end position="42"/>
    </location>
    <ligand>
        <name>substrate</name>
    </ligand>
</feature>
<dbReference type="InterPro" id="IPR029056">
    <property type="entry name" value="Ribokinase-like"/>
</dbReference>
<keyword evidence="5 12" id="KW-0479">Metal-binding</keyword>
<comment type="similarity">
    <text evidence="12">Belongs to the carbohydrate kinase PfkB family. Ribokinase subfamily.</text>
</comment>
<feature type="binding site" evidence="12">
    <location>
        <begin position="246"/>
        <end position="247"/>
    </location>
    <ligand>
        <name>ATP</name>
        <dbReference type="ChEBI" id="CHEBI:30616"/>
    </ligand>
</feature>
<dbReference type="Proteomes" id="UP001519271">
    <property type="component" value="Unassembled WGS sequence"/>
</dbReference>
<dbReference type="Gene3D" id="3.40.1190.20">
    <property type="match status" value="1"/>
</dbReference>
<keyword evidence="12" id="KW-0963">Cytoplasm</keyword>
<dbReference type="GO" id="GO:0004747">
    <property type="term" value="F:ribokinase activity"/>
    <property type="evidence" value="ECO:0007669"/>
    <property type="project" value="UniProtKB-EC"/>
</dbReference>
<comment type="cofactor">
    <cofactor evidence="12">
        <name>Mg(2+)</name>
        <dbReference type="ChEBI" id="CHEBI:18420"/>
    </cofactor>
    <text evidence="12">Requires a divalent cation, most likely magnesium in vivo, as an electrophilic catalyst to aid phosphoryl group transfer. It is the chelate of the metal and the nucleotide that is the actual substrate.</text>
</comment>
<evidence type="ECO:0000256" key="5">
    <source>
        <dbReference type="ARBA" id="ARBA00022723"/>
    </source>
</evidence>
<evidence type="ECO:0000313" key="14">
    <source>
        <dbReference type="EMBL" id="MBP1918212.1"/>
    </source>
</evidence>
<evidence type="ECO:0000256" key="1">
    <source>
        <dbReference type="ARBA" id="ARBA00005380"/>
    </source>
</evidence>
<comment type="caution">
    <text evidence="14">The sequence shown here is derived from an EMBL/GenBank/DDBJ whole genome shotgun (WGS) entry which is preliminary data.</text>
</comment>
<protein>
    <recommendedName>
        <fullName evidence="3 12">Ribokinase</fullName>
        <shortName evidence="12">RK</shortName>
        <ecNumber evidence="2 12">2.7.1.15</ecNumber>
    </recommendedName>
</protein>
<feature type="binding site" evidence="12">
    <location>
        <position position="279"/>
    </location>
    <ligand>
        <name>K(+)</name>
        <dbReference type="ChEBI" id="CHEBI:29103"/>
    </ligand>
</feature>
<feature type="binding site" evidence="12">
    <location>
        <position position="183"/>
    </location>
    <ligand>
        <name>ATP</name>
        <dbReference type="ChEBI" id="CHEBI:30616"/>
    </ligand>
</feature>
<keyword evidence="8 12" id="KW-0067">ATP-binding</keyword>
<feature type="domain" description="Carbohydrate kinase PfkB" evidence="13">
    <location>
        <begin position="2"/>
        <end position="287"/>
    </location>
</feature>
<feature type="binding site" evidence="12">
    <location>
        <position position="281"/>
    </location>
    <ligand>
        <name>K(+)</name>
        <dbReference type="ChEBI" id="CHEBI:29103"/>
    </ligand>
</feature>
<feature type="binding site" evidence="12">
    <location>
        <position position="247"/>
    </location>
    <ligand>
        <name>substrate</name>
    </ligand>
</feature>
<evidence type="ECO:0000256" key="6">
    <source>
        <dbReference type="ARBA" id="ARBA00022741"/>
    </source>
</evidence>
<comment type="subcellular location">
    <subcellularLocation>
        <location evidence="12">Cytoplasm</location>
    </subcellularLocation>
</comment>
<evidence type="ECO:0000256" key="4">
    <source>
        <dbReference type="ARBA" id="ARBA00022679"/>
    </source>
</evidence>
<sequence length="296" mass="31609">MKIVVVGSLNMDYILQVPHIPKEGETILSTETDTSLGGKGLNQAVAAARSGAEVAMVGAIGEDEDGKIMKDLLVQEGINHEGLDRQPGPSGKAYISIDAKGQNTIIVSPGANFKLTEEWVDGHREIFKDAKYCILQMEIPLPVIYSVLELCRKMGVEAIFNPAPVNAAFDRSHLSLVDYLVVNETELMLLSGGEEDPEKAISKLRSEGVSSIVYTMGSNGSRFCSKELDITIPAYKVKAVDTTAAGDTFIGAFASKFDGSNHAEAMTFASRAAALAVTREGAIGSIPRKAEVDLMA</sequence>
<dbReference type="CDD" id="cd01174">
    <property type="entry name" value="ribokinase"/>
    <property type="match status" value="1"/>
</dbReference>
<keyword evidence="6 12" id="KW-0547">Nucleotide-binding</keyword>
<comment type="pathway">
    <text evidence="12">Carbohydrate metabolism; D-ribose degradation; D-ribose 5-phosphate from beta-D-ribopyranose: step 2/2.</text>
</comment>
<accession>A0ABS4G130</accession>
<dbReference type="PROSITE" id="PS00584">
    <property type="entry name" value="PFKB_KINASES_2"/>
    <property type="match status" value="1"/>
</dbReference>
<evidence type="ECO:0000256" key="3">
    <source>
        <dbReference type="ARBA" id="ARBA00016943"/>
    </source>
</evidence>
<evidence type="ECO:0000313" key="15">
    <source>
        <dbReference type="Proteomes" id="UP001519271"/>
    </source>
</evidence>
<dbReference type="EC" id="2.7.1.15" evidence="2 12"/>
<dbReference type="InterPro" id="IPR002139">
    <property type="entry name" value="Ribo/fructo_kinase"/>
</dbReference>
<feature type="binding site" evidence="12">
    <location>
        <position position="241"/>
    </location>
    <ligand>
        <name>K(+)</name>
        <dbReference type="ChEBI" id="CHEBI:29103"/>
    </ligand>
</feature>
<organism evidence="14 15">
    <name type="scientific">Youngiibacter multivorans</name>
    <dbReference type="NCBI Taxonomy" id="937251"/>
    <lineage>
        <taxon>Bacteria</taxon>
        <taxon>Bacillati</taxon>
        <taxon>Bacillota</taxon>
        <taxon>Clostridia</taxon>
        <taxon>Eubacteriales</taxon>
        <taxon>Clostridiaceae</taxon>
        <taxon>Youngiibacter</taxon>
    </lineage>
</organism>
<proteinExistence type="inferred from homology"/>
<keyword evidence="11 12" id="KW-0119">Carbohydrate metabolism</keyword>
<feature type="active site" description="Proton acceptor" evidence="12">
    <location>
        <position position="247"/>
    </location>
</feature>
<comment type="similarity">
    <text evidence="1">Belongs to the carbohydrate kinase pfkB family.</text>
</comment>
<feature type="binding site" evidence="12">
    <location>
        <position position="138"/>
    </location>
    <ligand>
        <name>substrate</name>
    </ligand>
</feature>
<dbReference type="PANTHER" id="PTHR10584:SF166">
    <property type="entry name" value="RIBOKINASE"/>
    <property type="match status" value="1"/>
</dbReference>
<dbReference type="InterPro" id="IPR002173">
    <property type="entry name" value="Carboh/pur_kinase_PfkB_CS"/>
</dbReference>
<gene>
    <name evidence="12" type="primary">rbsK</name>
    <name evidence="14" type="ORF">J2Z34_000684</name>
</gene>
<keyword evidence="15" id="KW-1185">Reference proteome</keyword>
<comment type="subunit">
    <text evidence="12">Homodimer.</text>
</comment>
<evidence type="ECO:0000256" key="12">
    <source>
        <dbReference type="HAMAP-Rule" id="MF_01987"/>
    </source>
</evidence>
<feature type="binding site" evidence="12">
    <location>
        <position position="285"/>
    </location>
    <ligand>
        <name>K(+)</name>
        <dbReference type="ChEBI" id="CHEBI:29103"/>
    </ligand>
</feature>
<feature type="binding site" evidence="12">
    <location>
        <position position="243"/>
    </location>
    <ligand>
        <name>K(+)</name>
        <dbReference type="ChEBI" id="CHEBI:29103"/>
    </ligand>
</feature>
<dbReference type="RefSeq" id="WP_209458456.1">
    <property type="nucleotide sequence ID" value="NZ_JAGGKC010000004.1"/>
</dbReference>
<evidence type="ECO:0000256" key="7">
    <source>
        <dbReference type="ARBA" id="ARBA00022777"/>
    </source>
</evidence>
<reference evidence="14 15" key="1">
    <citation type="submission" date="2021-03" db="EMBL/GenBank/DDBJ databases">
        <title>Genomic Encyclopedia of Type Strains, Phase IV (KMG-IV): sequencing the most valuable type-strain genomes for metagenomic binning, comparative biology and taxonomic classification.</title>
        <authorList>
            <person name="Goeker M."/>
        </authorList>
    </citation>
    <scope>NUCLEOTIDE SEQUENCE [LARGE SCALE GENOMIC DNA]</scope>
    <source>
        <strain evidence="14 15">DSM 6139</strain>
    </source>
</reference>
<evidence type="ECO:0000256" key="8">
    <source>
        <dbReference type="ARBA" id="ARBA00022840"/>
    </source>
</evidence>
<dbReference type="Pfam" id="PF00294">
    <property type="entry name" value="PfkB"/>
    <property type="match status" value="1"/>
</dbReference>
<comment type="caution">
    <text evidence="12">Lacks conserved residue(s) required for the propagation of feature annotation.</text>
</comment>